<comment type="caution">
    <text evidence="2">The sequence shown here is derived from an EMBL/GenBank/DDBJ whole genome shotgun (WGS) entry which is preliminary data.</text>
</comment>
<name>A0A9Q1EV89_SYNKA</name>
<proteinExistence type="predicted"/>
<keyword evidence="3" id="KW-1185">Reference proteome</keyword>
<feature type="region of interest" description="Disordered" evidence="1">
    <location>
        <begin position="23"/>
        <end position="66"/>
    </location>
</feature>
<evidence type="ECO:0000256" key="1">
    <source>
        <dbReference type="SAM" id="MobiDB-lite"/>
    </source>
</evidence>
<feature type="compositionally biased region" description="Low complexity" evidence="1">
    <location>
        <begin position="54"/>
        <end position="66"/>
    </location>
</feature>
<sequence length="224" mass="24477">MKTSRKRRRGGRCVKLGLMKRSFLSRLRQRDQTPSRRPGQRKRDIQAAIPANQAAGPQFPSSFSPSNSAPFRLSVLDRSSSRESGVVFGSARLPNAQRRPDVRRSPTSCPKRAWPSVCRQDCAGNPRPFGPERRGALPQSLSLSTAATEARQTAGVLLKVNQPRRSLQLTFWETVAEGKAEALEDGRGVPFRTAGRTISAAAAEGARHDGLKDKTTDAFITGGR</sequence>
<evidence type="ECO:0000313" key="3">
    <source>
        <dbReference type="Proteomes" id="UP001152622"/>
    </source>
</evidence>
<evidence type="ECO:0000313" key="2">
    <source>
        <dbReference type="EMBL" id="KAJ8345638.1"/>
    </source>
</evidence>
<dbReference type="EMBL" id="JAINUF010000012">
    <property type="protein sequence ID" value="KAJ8345638.1"/>
    <property type="molecule type" value="Genomic_DNA"/>
</dbReference>
<dbReference type="Proteomes" id="UP001152622">
    <property type="component" value="Chromosome 12"/>
</dbReference>
<organism evidence="2 3">
    <name type="scientific">Synaphobranchus kaupii</name>
    <name type="common">Kaup's arrowtooth eel</name>
    <dbReference type="NCBI Taxonomy" id="118154"/>
    <lineage>
        <taxon>Eukaryota</taxon>
        <taxon>Metazoa</taxon>
        <taxon>Chordata</taxon>
        <taxon>Craniata</taxon>
        <taxon>Vertebrata</taxon>
        <taxon>Euteleostomi</taxon>
        <taxon>Actinopterygii</taxon>
        <taxon>Neopterygii</taxon>
        <taxon>Teleostei</taxon>
        <taxon>Anguilliformes</taxon>
        <taxon>Synaphobranchidae</taxon>
        <taxon>Synaphobranchus</taxon>
    </lineage>
</organism>
<gene>
    <name evidence="2" type="ORF">SKAU_G00298310</name>
</gene>
<reference evidence="2" key="1">
    <citation type="journal article" date="2023" name="Science">
        <title>Genome structures resolve the early diversification of teleost fishes.</title>
        <authorList>
            <person name="Parey E."/>
            <person name="Louis A."/>
            <person name="Montfort J."/>
            <person name="Bouchez O."/>
            <person name="Roques C."/>
            <person name="Iampietro C."/>
            <person name="Lluch J."/>
            <person name="Castinel A."/>
            <person name="Donnadieu C."/>
            <person name="Desvignes T."/>
            <person name="Floi Bucao C."/>
            <person name="Jouanno E."/>
            <person name="Wen M."/>
            <person name="Mejri S."/>
            <person name="Dirks R."/>
            <person name="Jansen H."/>
            <person name="Henkel C."/>
            <person name="Chen W.J."/>
            <person name="Zahm M."/>
            <person name="Cabau C."/>
            <person name="Klopp C."/>
            <person name="Thompson A.W."/>
            <person name="Robinson-Rechavi M."/>
            <person name="Braasch I."/>
            <person name="Lecointre G."/>
            <person name="Bobe J."/>
            <person name="Postlethwait J.H."/>
            <person name="Berthelot C."/>
            <person name="Roest Crollius H."/>
            <person name="Guiguen Y."/>
        </authorList>
    </citation>
    <scope>NUCLEOTIDE SEQUENCE</scope>
    <source>
        <strain evidence="2">WJC10195</strain>
    </source>
</reference>
<accession>A0A9Q1EV89</accession>
<dbReference type="AlphaFoldDB" id="A0A9Q1EV89"/>
<protein>
    <submittedName>
        <fullName evidence="2">Uncharacterized protein</fullName>
    </submittedName>
</protein>